<organism evidence="1 2">
    <name type="scientific">Oidiodendron maius (strain Zn)</name>
    <dbReference type="NCBI Taxonomy" id="913774"/>
    <lineage>
        <taxon>Eukaryota</taxon>
        <taxon>Fungi</taxon>
        <taxon>Dikarya</taxon>
        <taxon>Ascomycota</taxon>
        <taxon>Pezizomycotina</taxon>
        <taxon>Leotiomycetes</taxon>
        <taxon>Leotiomycetes incertae sedis</taxon>
        <taxon>Myxotrichaceae</taxon>
        <taxon>Oidiodendron</taxon>
    </lineage>
</organism>
<dbReference type="EMBL" id="KN832875">
    <property type="protein sequence ID" value="KIN01610.1"/>
    <property type="molecule type" value="Genomic_DNA"/>
</dbReference>
<evidence type="ECO:0008006" key="3">
    <source>
        <dbReference type="Google" id="ProtNLM"/>
    </source>
</evidence>
<dbReference type="AlphaFoldDB" id="A0A0C3HEP5"/>
<name>A0A0C3HEP5_OIDMZ</name>
<evidence type="ECO:0000313" key="1">
    <source>
        <dbReference type="EMBL" id="KIN01610.1"/>
    </source>
</evidence>
<reference evidence="2" key="2">
    <citation type="submission" date="2015-01" db="EMBL/GenBank/DDBJ databases">
        <title>Evolutionary Origins and Diversification of the Mycorrhizal Mutualists.</title>
        <authorList>
            <consortium name="DOE Joint Genome Institute"/>
            <consortium name="Mycorrhizal Genomics Consortium"/>
            <person name="Kohler A."/>
            <person name="Kuo A."/>
            <person name="Nagy L.G."/>
            <person name="Floudas D."/>
            <person name="Copeland A."/>
            <person name="Barry K.W."/>
            <person name="Cichocki N."/>
            <person name="Veneault-Fourrey C."/>
            <person name="LaButti K."/>
            <person name="Lindquist E.A."/>
            <person name="Lipzen A."/>
            <person name="Lundell T."/>
            <person name="Morin E."/>
            <person name="Murat C."/>
            <person name="Riley R."/>
            <person name="Ohm R."/>
            <person name="Sun H."/>
            <person name="Tunlid A."/>
            <person name="Henrissat B."/>
            <person name="Grigoriev I.V."/>
            <person name="Hibbett D.S."/>
            <person name="Martin F."/>
        </authorList>
    </citation>
    <scope>NUCLEOTIDE SEQUENCE [LARGE SCALE GENOMIC DNA]</scope>
    <source>
        <strain evidence="2">Zn</strain>
    </source>
</reference>
<evidence type="ECO:0000313" key="2">
    <source>
        <dbReference type="Proteomes" id="UP000054321"/>
    </source>
</evidence>
<dbReference type="STRING" id="913774.A0A0C3HEP5"/>
<reference evidence="1 2" key="1">
    <citation type="submission" date="2014-04" db="EMBL/GenBank/DDBJ databases">
        <authorList>
            <consortium name="DOE Joint Genome Institute"/>
            <person name="Kuo A."/>
            <person name="Martino E."/>
            <person name="Perotto S."/>
            <person name="Kohler A."/>
            <person name="Nagy L.G."/>
            <person name="Floudas D."/>
            <person name="Copeland A."/>
            <person name="Barry K.W."/>
            <person name="Cichocki N."/>
            <person name="Veneault-Fourrey C."/>
            <person name="LaButti K."/>
            <person name="Lindquist E.A."/>
            <person name="Lipzen A."/>
            <person name="Lundell T."/>
            <person name="Morin E."/>
            <person name="Murat C."/>
            <person name="Sun H."/>
            <person name="Tunlid A."/>
            <person name="Henrissat B."/>
            <person name="Grigoriev I.V."/>
            <person name="Hibbett D.S."/>
            <person name="Martin F."/>
            <person name="Nordberg H.P."/>
            <person name="Cantor M.N."/>
            <person name="Hua S.X."/>
        </authorList>
    </citation>
    <scope>NUCLEOTIDE SEQUENCE [LARGE SCALE GENOMIC DNA]</scope>
    <source>
        <strain evidence="1 2">Zn</strain>
    </source>
</reference>
<dbReference type="InParanoid" id="A0A0C3HEP5"/>
<sequence>MATHMPTTLLDLFSNHLVLAQLTPYLSISALFNLSITSRRFSEVIRGDPKAFQRLDVSSVRGVPCHSCEDEPPESHTIHNRYGNIEEEWATYCLPLMKLATISRKWDVLPSVKTLILDHQYVHLDTLRNILLDSACQIRLLSLLDVRSLDRHDFQDLIDALFRGGPRLDGPRLEGIYYFGAPLMSEKFLNQAFEDKLEPVNASTPAKESNLPDAEENLDPWYRRSGVAFQPPEIESLYSGLLRVTRGFVVWDAVLCRAPRHTHPHPHFLIPTIASVALGATGCHICHSSPEGPGSTINHAPLLAPPPLHSFSVKVAQEIPSNSKSVAPLPFYARCYNCLKYRWCASCNKWWCENCYQFGAPNCYKENDARGRDSAGTKVNQSSFAVNRARSFLSAHHLHQSITFSCTTLAYFI</sequence>
<protein>
    <recommendedName>
        <fullName evidence="3">F-box domain-containing protein</fullName>
    </recommendedName>
</protein>
<gene>
    <name evidence="1" type="ORF">OIDMADRAFT_53136</name>
</gene>
<dbReference type="HOGENOM" id="CLU_037759_0_0_1"/>
<accession>A0A0C3HEP5</accession>
<proteinExistence type="predicted"/>
<dbReference type="OrthoDB" id="5345494at2759"/>
<keyword evidence="2" id="KW-1185">Reference proteome</keyword>
<dbReference type="Proteomes" id="UP000054321">
    <property type="component" value="Unassembled WGS sequence"/>
</dbReference>